<dbReference type="AlphaFoldDB" id="A0A1G2B3C0"/>
<accession>A0A1G2B3C0</accession>
<comment type="caution">
    <text evidence="3">The sequence shown here is derived from an EMBL/GenBank/DDBJ whole genome shotgun (WGS) entry which is preliminary data.</text>
</comment>
<dbReference type="PANTHER" id="PTHR30619:SF1">
    <property type="entry name" value="RECOMBINATION PROTEIN 2"/>
    <property type="match status" value="1"/>
</dbReference>
<reference evidence="3 4" key="1">
    <citation type="journal article" date="2016" name="Nat. Commun.">
        <title>Thousands of microbial genomes shed light on interconnected biogeochemical processes in an aquifer system.</title>
        <authorList>
            <person name="Anantharaman K."/>
            <person name="Brown C.T."/>
            <person name="Hug L.A."/>
            <person name="Sharon I."/>
            <person name="Castelle C.J."/>
            <person name="Probst A.J."/>
            <person name="Thomas B.C."/>
            <person name="Singh A."/>
            <person name="Wilkins M.J."/>
            <person name="Karaoz U."/>
            <person name="Brodie E.L."/>
            <person name="Williams K.H."/>
            <person name="Hubbard S.S."/>
            <person name="Banfield J.F."/>
        </authorList>
    </citation>
    <scope>NUCLEOTIDE SEQUENCE [LARGE SCALE GENOMIC DNA]</scope>
</reference>
<dbReference type="InterPro" id="IPR052159">
    <property type="entry name" value="Competence_DNA_uptake"/>
</dbReference>
<dbReference type="CDD" id="cd07731">
    <property type="entry name" value="ComA-like_MBL-fold"/>
    <property type="match status" value="1"/>
</dbReference>
<keyword evidence="1" id="KW-1133">Transmembrane helix</keyword>
<dbReference type="InterPro" id="IPR036866">
    <property type="entry name" value="RibonucZ/Hydroxyglut_hydro"/>
</dbReference>
<feature type="domain" description="Metallo-beta-lactamase" evidence="2">
    <location>
        <begin position="44"/>
        <end position="242"/>
    </location>
</feature>
<keyword evidence="1" id="KW-0472">Membrane</keyword>
<evidence type="ECO:0000313" key="4">
    <source>
        <dbReference type="Proteomes" id="UP000179164"/>
    </source>
</evidence>
<evidence type="ECO:0000256" key="1">
    <source>
        <dbReference type="SAM" id="Phobius"/>
    </source>
</evidence>
<dbReference type="Pfam" id="PF00753">
    <property type="entry name" value="Lactamase_B"/>
    <property type="match status" value="1"/>
</dbReference>
<dbReference type="PANTHER" id="PTHR30619">
    <property type="entry name" value="DNA INTERNALIZATION/COMPETENCE PROTEIN COMEC/REC2"/>
    <property type="match status" value="1"/>
</dbReference>
<dbReference type="Gene3D" id="3.60.15.10">
    <property type="entry name" value="Ribonuclease Z/Hydroxyacylglutathione hydrolase-like"/>
    <property type="match status" value="1"/>
</dbReference>
<name>A0A1G2B3C0_9BACT</name>
<feature type="transmembrane region" description="Helical" evidence="1">
    <location>
        <begin position="9"/>
        <end position="29"/>
    </location>
</feature>
<evidence type="ECO:0000259" key="2">
    <source>
        <dbReference type="SMART" id="SM00849"/>
    </source>
</evidence>
<dbReference type="InterPro" id="IPR035681">
    <property type="entry name" value="ComA-like_MBL"/>
</dbReference>
<sequence length="285" mass="31168">MIENKRKKIGIYLLGVTAILATLFSIAYFQKNDLLEVTFLNVGQGDSILIETPSGQVILIDGGPDTSVLAELGRALPFYERTIDLMVLTHGDADHVTGQIEVLHRYDVRNVLYTGVVGESAGFRAWEDSVAHELANILTAIGGTELDFGEVRIGVLYPFENLSGKSFEDVNDTSVQLKLVYGSEMFLFTGDASSEVEKQLLHRGVDVSADVLKIGHHGSRSSSSSEFIEAVTPDIGVIQAGKDNSFGHPHEEVLERLDAADVEVLRNDQLGRITLVSDGHKVWMK</sequence>
<dbReference type="Proteomes" id="UP000179164">
    <property type="component" value="Unassembled WGS sequence"/>
</dbReference>
<dbReference type="SUPFAM" id="SSF56281">
    <property type="entry name" value="Metallo-hydrolase/oxidoreductase"/>
    <property type="match status" value="1"/>
</dbReference>
<organism evidence="3 4">
    <name type="scientific">Candidatus Kerfeldbacteria bacterium RIFCSPLOWO2_01_FULL_48_11</name>
    <dbReference type="NCBI Taxonomy" id="1798543"/>
    <lineage>
        <taxon>Bacteria</taxon>
        <taxon>Candidatus Kerfeldiibacteriota</taxon>
    </lineage>
</organism>
<protein>
    <recommendedName>
        <fullName evidence="2">Metallo-beta-lactamase domain-containing protein</fullName>
    </recommendedName>
</protein>
<dbReference type="InterPro" id="IPR001279">
    <property type="entry name" value="Metallo-B-lactamas"/>
</dbReference>
<gene>
    <name evidence="3" type="ORF">A2898_05795</name>
</gene>
<dbReference type="EMBL" id="MHKE01000013">
    <property type="protein sequence ID" value="OGY83664.1"/>
    <property type="molecule type" value="Genomic_DNA"/>
</dbReference>
<keyword evidence="1" id="KW-0812">Transmembrane</keyword>
<evidence type="ECO:0000313" key="3">
    <source>
        <dbReference type="EMBL" id="OGY83664.1"/>
    </source>
</evidence>
<proteinExistence type="predicted"/>
<dbReference type="STRING" id="1798543.A2898_05795"/>
<dbReference type="SMART" id="SM00849">
    <property type="entry name" value="Lactamase_B"/>
    <property type="match status" value="1"/>
</dbReference>